<evidence type="ECO:0000256" key="4">
    <source>
        <dbReference type="ARBA" id="ARBA00022840"/>
    </source>
</evidence>
<dbReference type="InterPro" id="IPR014018">
    <property type="entry name" value="SecA_motor_DEAD"/>
</dbReference>
<dbReference type="SMART" id="SM00957">
    <property type="entry name" value="SecA_DEAD"/>
    <property type="match status" value="1"/>
</dbReference>
<dbReference type="SUPFAM" id="SSF81767">
    <property type="entry name" value="Pre-protein crosslinking domain of SecA"/>
    <property type="match status" value="1"/>
</dbReference>
<dbReference type="PRINTS" id="PR00906">
    <property type="entry name" value="SECA"/>
</dbReference>
<protein>
    <submittedName>
        <fullName evidence="11">Preprotein translocase subunit SecA</fullName>
    </submittedName>
</protein>
<reference evidence="11 12" key="1">
    <citation type="submission" date="2020-07" db="EMBL/GenBank/DDBJ databases">
        <title>Genomic Encyclopedia of Archaeal and Bacterial Type Strains, Phase II (KMG-II): from individual species to whole genera.</title>
        <authorList>
            <person name="Goeker M."/>
        </authorList>
    </citation>
    <scope>NUCLEOTIDE SEQUENCE [LARGE SCALE GENOMIC DNA]</scope>
    <source>
        <strain evidence="11 12">DSM 21226</strain>
    </source>
</reference>
<dbReference type="SMART" id="SM00958">
    <property type="entry name" value="SecA_PP_bind"/>
    <property type="match status" value="1"/>
</dbReference>
<dbReference type="GO" id="GO:0006886">
    <property type="term" value="P:intracellular protein transport"/>
    <property type="evidence" value="ECO:0007669"/>
    <property type="project" value="InterPro"/>
</dbReference>
<dbReference type="GO" id="GO:0043952">
    <property type="term" value="P:protein transport by the Sec complex"/>
    <property type="evidence" value="ECO:0007669"/>
    <property type="project" value="TreeGrafter"/>
</dbReference>
<dbReference type="GO" id="GO:0031522">
    <property type="term" value="C:cell envelope Sec protein transport complex"/>
    <property type="evidence" value="ECO:0007669"/>
    <property type="project" value="TreeGrafter"/>
</dbReference>
<keyword evidence="12" id="KW-1185">Reference proteome</keyword>
<evidence type="ECO:0000256" key="3">
    <source>
        <dbReference type="ARBA" id="ARBA00022741"/>
    </source>
</evidence>
<feature type="domain" description="Helicase ATP-binding" evidence="9">
    <location>
        <begin position="29"/>
        <end position="285"/>
    </location>
</feature>
<dbReference type="AlphaFoldDB" id="A0A7Y9R2J1"/>
<dbReference type="GO" id="GO:0017038">
    <property type="term" value="P:protein import"/>
    <property type="evidence" value="ECO:0007669"/>
    <property type="project" value="InterPro"/>
</dbReference>
<sequence length="571" mass="62495">MDTNAALKTRLDATCREALGLVPRPNQWLAAQALVEGRLAELATGEGKTLALALAAALLALRGRSVHLLTANDYLATRDARQLHGWYARLGLRVAAVSAEHTAAERAAAYRADVVYVSARELVFDSLRDQVAGRSAWSASARDARLSAHARALTQTPDDDAAATVSAFDAALIDEADSILLDEAVMPLVLARHGEAGERLSQLGTALDLAARLQPGRDFELQPVARDAALTPAGAQRLDTLCTGLARLWRHRLHREELVRLALVATHLLQPQRDYLVRHGQLRLIDPVTGRIATGRMWSNGLHELVCLKEGCPPPPPTESAARTTYSHFLRRYRLIGGTSATLHDQRHELHRLYGLRVTRIPPHAPPRRERGPNRWFADEAARDRAVVERALALARLGRPVLIGTDGVPQSLQLVAAFEAAFAAGAAPMPLQCLDARQDALEATLISEAGQPGRITVATRMAGRGVDIRLHPRAAQAGGLHVLNCQDNPARRLDEQLFGRCARQGDPGSVEHWRVGAPRSLYTVSALGAWRDVAWRLRQRAREARAADERRRLRLGDDLVRQRLDRLAPGD</sequence>
<dbReference type="SUPFAM" id="SSF52540">
    <property type="entry name" value="P-loop containing nucleoside triphosphate hydrolases"/>
    <property type="match status" value="2"/>
</dbReference>
<evidence type="ECO:0000259" key="9">
    <source>
        <dbReference type="PROSITE" id="PS51192"/>
    </source>
</evidence>
<dbReference type="InterPro" id="IPR011130">
    <property type="entry name" value="SecA_preprotein_X-link_dom"/>
</dbReference>
<evidence type="ECO:0000313" key="11">
    <source>
        <dbReference type="EMBL" id="NYG34040.1"/>
    </source>
</evidence>
<dbReference type="Pfam" id="PF01043">
    <property type="entry name" value="SecA_PP_bind"/>
    <property type="match status" value="1"/>
</dbReference>
<organism evidence="11 12">
    <name type="scientific">Sphaerotilus montanus</name>
    <dbReference type="NCBI Taxonomy" id="522889"/>
    <lineage>
        <taxon>Bacteria</taxon>
        <taxon>Pseudomonadati</taxon>
        <taxon>Pseudomonadota</taxon>
        <taxon>Betaproteobacteria</taxon>
        <taxon>Burkholderiales</taxon>
        <taxon>Sphaerotilaceae</taxon>
        <taxon>Sphaerotilus</taxon>
    </lineage>
</organism>
<dbReference type="InterPro" id="IPR000185">
    <property type="entry name" value="SecA"/>
</dbReference>
<evidence type="ECO:0000259" key="10">
    <source>
        <dbReference type="PROSITE" id="PS51196"/>
    </source>
</evidence>
<keyword evidence="1" id="KW-0813">Transport</keyword>
<keyword evidence="2" id="KW-1003">Cell membrane</keyword>
<evidence type="ECO:0000256" key="8">
    <source>
        <dbReference type="ARBA" id="ARBA00023136"/>
    </source>
</evidence>
<dbReference type="InterPro" id="IPR044722">
    <property type="entry name" value="SecA_SF2_C"/>
</dbReference>
<dbReference type="PROSITE" id="PS51196">
    <property type="entry name" value="SECA_MOTOR_DEAD"/>
    <property type="match status" value="1"/>
</dbReference>
<keyword evidence="5" id="KW-0653">Protein transport</keyword>
<dbReference type="Proteomes" id="UP000518288">
    <property type="component" value="Unassembled WGS sequence"/>
</dbReference>
<dbReference type="PANTHER" id="PTHR30612">
    <property type="entry name" value="SECA INNER MEMBRANE COMPONENT OF SEC PROTEIN SECRETION SYSTEM"/>
    <property type="match status" value="1"/>
</dbReference>
<dbReference type="GO" id="GO:0005829">
    <property type="term" value="C:cytosol"/>
    <property type="evidence" value="ECO:0007669"/>
    <property type="project" value="TreeGrafter"/>
</dbReference>
<dbReference type="Pfam" id="PF07517">
    <property type="entry name" value="SecA_DEAD"/>
    <property type="match status" value="1"/>
</dbReference>
<keyword evidence="4" id="KW-0067">ATP-binding</keyword>
<dbReference type="GO" id="GO:0005524">
    <property type="term" value="F:ATP binding"/>
    <property type="evidence" value="ECO:0007669"/>
    <property type="project" value="UniProtKB-KW"/>
</dbReference>
<dbReference type="Gene3D" id="3.40.50.300">
    <property type="entry name" value="P-loop containing nucleotide triphosphate hydrolases"/>
    <property type="match status" value="2"/>
</dbReference>
<dbReference type="GO" id="GO:0006605">
    <property type="term" value="P:protein targeting"/>
    <property type="evidence" value="ECO:0007669"/>
    <property type="project" value="InterPro"/>
</dbReference>
<evidence type="ECO:0000256" key="2">
    <source>
        <dbReference type="ARBA" id="ARBA00022475"/>
    </source>
</evidence>
<dbReference type="Pfam" id="PF21090">
    <property type="entry name" value="P-loop_SecA"/>
    <property type="match status" value="2"/>
</dbReference>
<keyword evidence="3" id="KW-0547">Nucleotide-binding</keyword>
<dbReference type="PANTHER" id="PTHR30612:SF0">
    <property type="entry name" value="CHLOROPLAST PROTEIN-TRANSPORTING ATPASE"/>
    <property type="match status" value="1"/>
</dbReference>
<evidence type="ECO:0000313" key="12">
    <source>
        <dbReference type="Proteomes" id="UP000518288"/>
    </source>
</evidence>
<proteinExistence type="predicted"/>
<dbReference type="RefSeq" id="WP_179634733.1">
    <property type="nucleotide sequence ID" value="NZ_JACCFH010000001.1"/>
</dbReference>
<comment type="caution">
    <text evidence="11">The sequence shown here is derived from an EMBL/GenBank/DDBJ whole genome shotgun (WGS) entry which is preliminary data.</text>
</comment>
<dbReference type="EMBL" id="JACCFH010000001">
    <property type="protein sequence ID" value="NYG34040.1"/>
    <property type="molecule type" value="Genomic_DNA"/>
</dbReference>
<keyword evidence="7" id="KW-0811">Translocation</keyword>
<feature type="domain" description="SecA family profile" evidence="10">
    <location>
        <begin position="1"/>
        <end position="571"/>
    </location>
</feature>
<evidence type="ECO:0000256" key="1">
    <source>
        <dbReference type="ARBA" id="ARBA00022448"/>
    </source>
</evidence>
<gene>
    <name evidence="11" type="ORF">BDD16_003026</name>
</gene>
<dbReference type="PROSITE" id="PS51192">
    <property type="entry name" value="HELICASE_ATP_BIND_1"/>
    <property type="match status" value="1"/>
</dbReference>
<keyword evidence="6" id="KW-1278">Translocase</keyword>
<accession>A0A7Y9R2J1</accession>
<dbReference type="InterPro" id="IPR011115">
    <property type="entry name" value="SecA_DEAD"/>
</dbReference>
<dbReference type="InterPro" id="IPR036670">
    <property type="entry name" value="SecA_X-link_sf"/>
</dbReference>
<evidence type="ECO:0000256" key="5">
    <source>
        <dbReference type="ARBA" id="ARBA00022927"/>
    </source>
</evidence>
<name>A0A7Y9R2J1_9BURK</name>
<dbReference type="InterPro" id="IPR014001">
    <property type="entry name" value="Helicase_ATP-bd"/>
</dbReference>
<dbReference type="GO" id="GO:0005886">
    <property type="term" value="C:plasma membrane"/>
    <property type="evidence" value="ECO:0007669"/>
    <property type="project" value="TreeGrafter"/>
</dbReference>
<keyword evidence="8" id="KW-0472">Membrane</keyword>
<dbReference type="Gene3D" id="3.90.1440.10">
    <property type="entry name" value="SecA, preprotein cross-linking domain"/>
    <property type="match status" value="1"/>
</dbReference>
<dbReference type="InterPro" id="IPR027417">
    <property type="entry name" value="P-loop_NTPase"/>
</dbReference>
<evidence type="ECO:0000256" key="6">
    <source>
        <dbReference type="ARBA" id="ARBA00022967"/>
    </source>
</evidence>
<evidence type="ECO:0000256" key="7">
    <source>
        <dbReference type="ARBA" id="ARBA00023010"/>
    </source>
</evidence>